<dbReference type="RefSeq" id="WP_069381170.1">
    <property type="nucleotide sequence ID" value="NZ_CP017141.1"/>
</dbReference>
<dbReference type="KEGG" id="psty:BFS30_21515"/>
<dbReference type="GO" id="GO:0016787">
    <property type="term" value="F:hydrolase activity"/>
    <property type="evidence" value="ECO:0007669"/>
    <property type="project" value="InterPro"/>
</dbReference>
<dbReference type="AlphaFoldDB" id="A0A1D7QLF0"/>
<protein>
    <recommendedName>
        <fullName evidence="1">Calcineurin-like phosphoesterase domain-containing protein</fullName>
    </recommendedName>
</protein>
<keyword evidence="3" id="KW-1185">Reference proteome</keyword>
<dbReference type="InterPro" id="IPR004843">
    <property type="entry name" value="Calcineurin-like_PHP"/>
</dbReference>
<evidence type="ECO:0000313" key="2">
    <source>
        <dbReference type="EMBL" id="AOM79508.1"/>
    </source>
</evidence>
<dbReference type="OrthoDB" id="7550081at2"/>
<sequence>MKKRLLFACSTIIGLAIISCQKSSIDSASEIKMKQTSTALTALATEPILNSGSSWKYLSNGSNQGTAWQSPAFDDASWNTGSGQFGFGDGDEATVLQSGFITYYFRKHINIADRSALTDSVVLSMIHDDAAVVYINGSEVLRTSLLPQTGTITYTTGTSTYIPTAQENNFFNYKIASSRFNTGDNVIAIEVHNQNATSSDVSFDCSIKNATTAVADPDGPYVFYRNNQYVVKSIDRESGYTTQTYATRDQVSLNIELPGGDSFAVNLKPQLISREPAESATLPTKYFATSDIEGGIDGFIMLLKKANIIDNNYNWTYGSGHLYIMGDVFDRGAYVTQCLWLIYKLEQEAATAGGKVHFILGNHDIMNMIGDYRYVNAKYITNAQTMGENYSALYDANTELGKWLRSKNILEKSGTTLFLHAGISPDVAALNQTVTQLNAHLISKINQTCTSSDCKTATSGSVGLYWYRGMAQQALTQTQVDNILTKFGADRTYIGHTILNNEITLLYQNKILEIDLQHTNNYQNGYMEGVYYNNGCYFKFHTTQSQVTYTPLIGTNCTAP</sequence>
<dbReference type="InterPro" id="IPR029052">
    <property type="entry name" value="Metallo-depent_PP-like"/>
</dbReference>
<dbReference type="PANTHER" id="PTHR46546">
    <property type="entry name" value="SHEWANELLA-LIKE PROTEIN PHOSPHATASE 1"/>
    <property type="match status" value="1"/>
</dbReference>
<evidence type="ECO:0000259" key="1">
    <source>
        <dbReference type="Pfam" id="PF00149"/>
    </source>
</evidence>
<gene>
    <name evidence="2" type="ORF">BFS30_21515</name>
</gene>
<dbReference type="PROSITE" id="PS51257">
    <property type="entry name" value="PROKAR_LIPOPROTEIN"/>
    <property type="match status" value="1"/>
</dbReference>
<name>A0A1D7QLF0_9SPHI</name>
<dbReference type="Gene3D" id="2.60.120.260">
    <property type="entry name" value="Galactose-binding domain-like"/>
    <property type="match status" value="1"/>
</dbReference>
<accession>A0A1D7QLF0</accession>
<dbReference type="Gene3D" id="3.60.21.10">
    <property type="match status" value="1"/>
</dbReference>
<dbReference type="EMBL" id="CP017141">
    <property type="protein sequence ID" value="AOM79508.1"/>
    <property type="molecule type" value="Genomic_DNA"/>
</dbReference>
<organism evidence="2 3">
    <name type="scientific">Pedobacter steynii</name>
    <dbReference type="NCBI Taxonomy" id="430522"/>
    <lineage>
        <taxon>Bacteria</taxon>
        <taxon>Pseudomonadati</taxon>
        <taxon>Bacteroidota</taxon>
        <taxon>Sphingobacteriia</taxon>
        <taxon>Sphingobacteriales</taxon>
        <taxon>Sphingobacteriaceae</taxon>
        <taxon>Pedobacter</taxon>
    </lineage>
</organism>
<dbReference type="Proteomes" id="UP000094313">
    <property type="component" value="Chromosome"/>
</dbReference>
<reference evidence="2 3" key="1">
    <citation type="submission" date="2016-08" db="EMBL/GenBank/DDBJ databases">
        <authorList>
            <person name="Seilhamer J.J."/>
        </authorList>
    </citation>
    <scope>NUCLEOTIDE SEQUENCE [LARGE SCALE GENOMIC DNA]</scope>
    <source>
        <strain evidence="2 3">DX4</strain>
    </source>
</reference>
<evidence type="ECO:0000313" key="3">
    <source>
        <dbReference type="Proteomes" id="UP000094313"/>
    </source>
</evidence>
<dbReference type="Pfam" id="PF00149">
    <property type="entry name" value="Metallophos"/>
    <property type="match status" value="1"/>
</dbReference>
<dbReference type="PANTHER" id="PTHR46546:SF4">
    <property type="entry name" value="SHEWANELLA-LIKE PROTEIN PHOSPHATASE 1"/>
    <property type="match status" value="1"/>
</dbReference>
<feature type="domain" description="Calcineurin-like phosphoesterase" evidence="1">
    <location>
        <begin position="287"/>
        <end position="438"/>
    </location>
</feature>
<proteinExistence type="predicted"/>
<dbReference type="SUPFAM" id="SSF56300">
    <property type="entry name" value="Metallo-dependent phosphatases"/>
    <property type="match status" value="1"/>
</dbReference>